<proteinExistence type="predicted"/>
<dbReference type="AlphaFoldDB" id="A0A9Q3F371"/>
<gene>
    <name evidence="2" type="ORF">O181_068842</name>
</gene>
<evidence type="ECO:0008006" key="4">
    <source>
        <dbReference type="Google" id="ProtNLM"/>
    </source>
</evidence>
<protein>
    <recommendedName>
        <fullName evidence="4">DUF4939 domain-containing protein</fullName>
    </recommendedName>
</protein>
<reference evidence="2" key="1">
    <citation type="submission" date="2021-03" db="EMBL/GenBank/DDBJ databases">
        <title>Draft genome sequence of rust myrtle Austropuccinia psidii MF-1, a brazilian biotype.</title>
        <authorList>
            <person name="Quecine M.C."/>
            <person name="Pachon D.M.R."/>
            <person name="Bonatelli M.L."/>
            <person name="Correr F.H."/>
            <person name="Franceschini L.M."/>
            <person name="Leite T.F."/>
            <person name="Margarido G.R.A."/>
            <person name="Almeida C.A."/>
            <person name="Ferrarezi J.A."/>
            <person name="Labate C.A."/>
        </authorList>
    </citation>
    <scope>NUCLEOTIDE SEQUENCE</scope>
    <source>
        <strain evidence="2">MF-1</strain>
    </source>
</reference>
<feature type="compositionally biased region" description="Low complexity" evidence="1">
    <location>
        <begin position="83"/>
        <end position="92"/>
    </location>
</feature>
<sequence length="165" mass="18449">MRYTQWCLIWTTFKGPGEDGKEVEENSVEEEASYGTEGVPAPVGTSQVTGGSTLAQYNQPVSHQSEPYLLFTMQLMTQIKANSQEASSSEASTPPDLKTPSIKAQEFSDGTHPFKVTSFIQSCQLIFHNYQENFSDKRKKLVYATSFFIGRAAKWIDPYLSNLTN</sequence>
<evidence type="ECO:0000313" key="3">
    <source>
        <dbReference type="Proteomes" id="UP000765509"/>
    </source>
</evidence>
<keyword evidence="3" id="KW-1185">Reference proteome</keyword>
<feature type="region of interest" description="Disordered" evidence="1">
    <location>
        <begin position="81"/>
        <end position="100"/>
    </location>
</feature>
<dbReference type="OrthoDB" id="3419692at2759"/>
<dbReference type="EMBL" id="AVOT02034888">
    <property type="protein sequence ID" value="MBW0529127.1"/>
    <property type="molecule type" value="Genomic_DNA"/>
</dbReference>
<name>A0A9Q3F371_9BASI</name>
<dbReference type="Proteomes" id="UP000765509">
    <property type="component" value="Unassembled WGS sequence"/>
</dbReference>
<feature type="region of interest" description="Disordered" evidence="1">
    <location>
        <begin position="17"/>
        <end position="43"/>
    </location>
</feature>
<comment type="caution">
    <text evidence="2">The sequence shown here is derived from an EMBL/GenBank/DDBJ whole genome shotgun (WGS) entry which is preliminary data.</text>
</comment>
<accession>A0A9Q3F371</accession>
<organism evidence="2 3">
    <name type="scientific">Austropuccinia psidii MF-1</name>
    <dbReference type="NCBI Taxonomy" id="1389203"/>
    <lineage>
        <taxon>Eukaryota</taxon>
        <taxon>Fungi</taxon>
        <taxon>Dikarya</taxon>
        <taxon>Basidiomycota</taxon>
        <taxon>Pucciniomycotina</taxon>
        <taxon>Pucciniomycetes</taxon>
        <taxon>Pucciniales</taxon>
        <taxon>Sphaerophragmiaceae</taxon>
        <taxon>Austropuccinia</taxon>
    </lineage>
</organism>
<evidence type="ECO:0000313" key="2">
    <source>
        <dbReference type="EMBL" id="MBW0529127.1"/>
    </source>
</evidence>
<evidence type="ECO:0000256" key="1">
    <source>
        <dbReference type="SAM" id="MobiDB-lite"/>
    </source>
</evidence>